<evidence type="ECO:0000256" key="1">
    <source>
        <dbReference type="SAM" id="MobiDB-lite"/>
    </source>
</evidence>
<dbReference type="AlphaFoldDB" id="U6G9E4"/>
<dbReference type="Proteomes" id="UP000018050">
    <property type="component" value="Unassembled WGS sequence"/>
</dbReference>
<dbReference type="OrthoDB" id="348022at2759"/>
<organism evidence="2 3">
    <name type="scientific">Eimeria acervulina</name>
    <name type="common">Coccidian parasite</name>
    <dbReference type="NCBI Taxonomy" id="5801"/>
    <lineage>
        <taxon>Eukaryota</taxon>
        <taxon>Sar</taxon>
        <taxon>Alveolata</taxon>
        <taxon>Apicomplexa</taxon>
        <taxon>Conoidasida</taxon>
        <taxon>Coccidia</taxon>
        <taxon>Eucoccidiorida</taxon>
        <taxon>Eimeriorina</taxon>
        <taxon>Eimeriidae</taxon>
        <taxon>Eimeria</taxon>
    </lineage>
</organism>
<dbReference type="RefSeq" id="XP_013252661.1">
    <property type="nucleotide sequence ID" value="XM_013397207.1"/>
</dbReference>
<name>U6G9E4_EIMAC</name>
<accession>U6G9E4</accession>
<reference evidence="2" key="1">
    <citation type="submission" date="2013-10" db="EMBL/GenBank/DDBJ databases">
        <title>Genomic analysis of the causative agents of coccidiosis in chickens.</title>
        <authorList>
            <person name="Reid A.J."/>
            <person name="Blake D."/>
            <person name="Billington K."/>
            <person name="Browne H."/>
            <person name="Dunn M."/>
            <person name="Hung S."/>
            <person name="Kawahara F."/>
            <person name="Miranda-Saavedra D."/>
            <person name="Mourier T."/>
            <person name="Nagra H."/>
            <person name="Otto T.D."/>
            <person name="Rawlings N."/>
            <person name="Sanchez A."/>
            <person name="Sanders M."/>
            <person name="Subramaniam C."/>
            <person name="Tay Y."/>
            <person name="Dear P."/>
            <person name="Doerig C."/>
            <person name="Gruber A."/>
            <person name="Parkinson J."/>
            <person name="Shirley M."/>
            <person name="Wan K.L."/>
            <person name="Berriman M."/>
            <person name="Tomley F."/>
            <person name="Pain A."/>
        </authorList>
    </citation>
    <scope>NUCLEOTIDE SEQUENCE [LARGE SCALE GENOMIC DNA]</scope>
    <source>
        <strain evidence="2">Houghton</strain>
    </source>
</reference>
<proteinExistence type="predicted"/>
<gene>
    <name evidence="2" type="ORF">EAH_00020220</name>
</gene>
<reference evidence="2" key="2">
    <citation type="submission" date="2013-10" db="EMBL/GenBank/DDBJ databases">
        <authorList>
            <person name="Aslett M."/>
        </authorList>
    </citation>
    <scope>NUCLEOTIDE SEQUENCE [LARGE SCALE GENOMIC DNA]</scope>
    <source>
        <strain evidence="2">Houghton</strain>
    </source>
</reference>
<feature type="region of interest" description="Disordered" evidence="1">
    <location>
        <begin position="82"/>
        <end position="101"/>
    </location>
</feature>
<dbReference type="GeneID" id="25270092"/>
<evidence type="ECO:0000313" key="3">
    <source>
        <dbReference type="Proteomes" id="UP000018050"/>
    </source>
</evidence>
<dbReference type="EMBL" id="HG670482">
    <property type="protein sequence ID" value="CDI76881.1"/>
    <property type="molecule type" value="Genomic_DNA"/>
</dbReference>
<dbReference type="VEuPathDB" id="ToxoDB:EAH_00020220"/>
<sequence>MLFEAMRFALESQRARKGFSARFVAADGEGVQVQVDAQLREEGEDFHIFDTSELLAGYLEAAVNGSIGEAHELGKGRIDFSVRGEGSGDALGKRPPPTARV</sequence>
<evidence type="ECO:0000313" key="2">
    <source>
        <dbReference type="EMBL" id="CDI76881.1"/>
    </source>
</evidence>
<keyword evidence="3" id="KW-1185">Reference proteome</keyword>
<protein>
    <submittedName>
        <fullName evidence="2">Uncharacterized protein</fullName>
    </submittedName>
</protein>